<evidence type="ECO:0000313" key="2">
    <source>
        <dbReference type="EMBL" id="TFB07767.1"/>
    </source>
</evidence>
<organism evidence="2 3">
    <name type="scientific">Trichoderma ghanense</name>
    <dbReference type="NCBI Taxonomy" id="65468"/>
    <lineage>
        <taxon>Eukaryota</taxon>
        <taxon>Fungi</taxon>
        <taxon>Dikarya</taxon>
        <taxon>Ascomycota</taxon>
        <taxon>Pezizomycotina</taxon>
        <taxon>Sordariomycetes</taxon>
        <taxon>Hypocreomycetidae</taxon>
        <taxon>Hypocreales</taxon>
        <taxon>Hypocreaceae</taxon>
        <taxon>Trichoderma</taxon>
    </lineage>
</organism>
<keyword evidence="3" id="KW-1185">Reference proteome</keyword>
<proteinExistence type="predicted"/>
<feature type="compositionally biased region" description="Basic and acidic residues" evidence="1">
    <location>
        <begin position="77"/>
        <end position="91"/>
    </location>
</feature>
<dbReference type="RefSeq" id="XP_073563968.1">
    <property type="nucleotide sequence ID" value="XM_073698035.1"/>
</dbReference>
<feature type="region of interest" description="Disordered" evidence="1">
    <location>
        <begin position="59"/>
        <end position="91"/>
    </location>
</feature>
<gene>
    <name evidence="2" type="ORF">CCMA1212_000572</name>
</gene>
<name>A0ABY2HJF1_9HYPO</name>
<evidence type="ECO:0000256" key="1">
    <source>
        <dbReference type="SAM" id="MobiDB-lite"/>
    </source>
</evidence>
<evidence type="ECO:0000313" key="3">
    <source>
        <dbReference type="Proteomes" id="UP001642720"/>
    </source>
</evidence>
<dbReference type="Proteomes" id="UP001642720">
    <property type="component" value="Unassembled WGS sequence"/>
</dbReference>
<reference evidence="2 3" key="1">
    <citation type="submission" date="2018-01" db="EMBL/GenBank/DDBJ databases">
        <title>Genome characterization of the sugarcane-associated fungus Trichoderma ghanense CCMA-1212 and their application in lignocelulose bioconversion.</title>
        <authorList>
            <person name="Steindorff A.S."/>
            <person name="Mendes T.D."/>
            <person name="Vilela E.S.D."/>
            <person name="Rodrigues D.S."/>
            <person name="Formighieri E.F."/>
            <person name="Melo I.S."/>
            <person name="Favaro L.C.L."/>
        </authorList>
    </citation>
    <scope>NUCLEOTIDE SEQUENCE [LARGE SCALE GENOMIC DNA]</scope>
    <source>
        <strain evidence="2 3">CCMA-1212</strain>
    </source>
</reference>
<comment type="caution">
    <text evidence="2">The sequence shown here is derived from an EMBL/GenBank/DDBJ whole genome shotgun (WGS) entry which is preliminary data.</text>
</comment>
<protein>
    <submittedName>
        <fullName evidence="2">Uncharacterized protein</fullName>
    </submittedName>
</protein>
<sequence length="91" mass="10177">MTTGPASRVDLVRMCKRVRDVQVRRRQLEPLDAPSQAECALPKASMPVEVDTRRRMAWGEHGRTLGVGPPQSSTPECDARDMGFSEELRDP</sequence>
<accession>A0ABY2HJF1</accession>
<dbReference type="GeneID" id="300572485"/>
<dbReference type="EMBL" id="PPTA01000001">
    <property type="protein sequence ID" value="TFB07767.1"/>
    <property type="molecule type" value="Genomic_DNA"/>
</dbReference>